<accession>A0AAN6YYA5</accession>
<name>A0AAN6YYA5_9PEZI</name>
<dbReference type="AlphaFoldDB" id="A0AAN6YYA5"/>
<dbReference type="EMBL" id="MU853289">
    <property type="protein sequence ID" value="KAK4118058.1"/>
    <property type="molecule type" value="Genomic_DNA"/>
</dbReference>
<proteinExistence type="predicted"/>
<protein>
    <submittedName>
        <fullName evidence="1">Uncharacterized protein</fullName>
    </submittedName>
</protein>
<reference evidence="1" key="2">
    <citation type="submission" date="2023-05" db="EMBL/GenBank/DDBJ databases">
        <authorList>
            <consortium name="Lawrence Berkeley National Laboratory"/>
            <person name="Steindorff A."/>
            <person name="Hensen N."/>
            <person name="Bonometti L."/>
            <person name="Westerberg I."/>
            <person name="Brannstrom I.O."/>
            <person name="Guillou S."/>
            <person name="Cros-Aarteil S."/>
            <person name="Calhoun S."/>
            <person name="Haridas S."/>
            <person name="Kuo A."/>
            <person name="Mondo S."/>
            <person name="Pangilinan J."/>
            <person name="Riley R."/>
            <person name="Labutti K."/>
            <person name="Andreopoulos B."/>
            <person name="Lipzen A."/>
            <person name="Chen C."/>
            <person name="Yanf M."/>
            <person name="Daum C."/>
            <person name="Ng V."/>
            <person name="Clum A."/>
            <person name="Ohm R."/>
            <person name="Martin F."/>
            <person name="Silar P."/>
            <person name="Natvig D."/>
            <person name="Lalanne C."/>
            <person name="Gautier V."/>
            <person name="Ament-Velasquez S.L."/>
            <person name="Kruys A."/>
            <person name="Hutchinson M.I."/>
            <person name="Powell A.J."/>
            <person name="Barry K."/>
            <person name="Miller A.N."/>
            <person name="Grigoriev I.V."/>
            <person name="Debuchy R."/>
            <person name="Gladieux P."/>
            <person name="Thoren M.H."/>
            <person name="Johannesson H."/>
        </authorList>
    </citation>
    <scope>NUCLEOTIDE SEQUENCE</scope>
    <source>
        <strain evidence="1">CBS 731.68</strain>
    </source>
</reference>
<keyword evidence="2" id="KW-1185">Reference proteome</keyword>
<dbReference type="GeneID" id="87832613"/>
<gene>
    <name evidence="1" type="ORF">N657DRAFT_675804</name>
</gene>
<reference evidence="1" key="1">
    <citation type="journal article" date="2023" name="Mol. Phylogenet. Evol.">
        <title>Genome-scale phylogeny and comparative genomics of the fungal order Sordariales.</title>
        <authorList>
            <person name="Hensen N."/>
            <person name="Bonometti L."/>
            <person name="Westerberg I."/>
            <person name="Brannstrom I.O."/>
            <person name="Guillou S."/>
            <person name="Cros-Aarteil S."/>
            <person name="Calhoun S."/>
            <person name="Haridas S."/>
            <person name="Kuo A."/>
            <person name="Mondo S."/>
            <person name="Pangilinan J."/>
            <person name="Riley R."/>
            <person name="LaButti K."/>
            <person name="Andreopoulos B."/>
            <person name="Lipzen A."/>
            <person name="Chen C."/>
            <person name="Yan M."/>
            <person name="Daum C."/>
            <person name="Ng V."/>
            <person name="Clum A."/>
            <person name="Steindorff A."/>
            <person name="Ohm R.A."/>
            <person name="Martin F."/>
            <person name="Silar P."/>
            <person name="Natvig D.O."/>
            <person name="Lalanne C."/>
            <person name="Gautier V."/>
            <person name="Ament-Velasquez S.L."/>
            <person name="Kruys A."/>
            <person name="Hutchinson M.I."/>
            <person name="Powell A.J."/>
            <person name="Barry K."/>
            <person name="Miller A.N."/>
            <person name="Grigoriev I.V."/>
            <person name="Debuchy R."/>
            <person name="Gladieux P."/>
            <person name="Hiltunen Thoren M."/>
            <person name="Johannesson H."/>
        </authorList>
    </citation>
    <scope>NUCLEOTIDE SEQUENCE</scope>
    <source>
        <strain evidence="1">CBS 731.68</strain>
    </source>
</reference>
<evidence type="ECO:0000313" key="1">
    <source>
        <dbReference type="EMBL" id="KAK4118058.1"/>
    </source>
</evidence>
<comment type="caution">
    <text evidence="1">The sequence shown here is derived from an EMBL/GenBank/DDBJ whole genome shotgun (WGS) entry which is preliminary data.</text>
</comment>
<dbReference type="Proteomes" id="UP001302602">
    <property type="component" value="Unassembled WGS sequence"/>
</dbReference>
<evidence type="ECO:0000313" key="2">
    <source>
        <dbReference type="Proteomes" id="UP001302602"/>
    </source>
</evidence>
<organism evidence="1 2">
    <name type="scientific">Parathielavia appendiculata</name>
    <dbReference type="NCBI Taxonomy" id="2587402"/>
    <lineage>
        <taxon>Eukaryota</taxon>
        <taxon>Fungi</taxon>
        <taxon>Dikarya</taxon>
        <taxon>Ascomycota</taxon>
        <taxon>Pezizomycotina</taxon>
        <taxon>Sordariomycetes</taxon>
        <taxon>Sordariomycetidae</taxon>
        <taxon>Sordariales</taxon>
        <taxon>Chaetomiaceae</taxon>
        <taxon>Parathielavia</taxon>
    </lineage>
</organism>
<sequence>MSRLLDSDRFSAVSSRGKGAIEYVRHQLRDILFGDDIAPSVTRHGYRILILQSHADPIHSFKPTLVELTSESQPIDNHLRFHAMQVTNEQYKLPSFMTPLLAVFHVEWQIKTTAINTYILQDEKIDPPEEMTSTLA</sequence>
<dbReference type="RefSeq" id="XP_062641831.1">
    <property type="nucleotide sequence ID" value="XM_062795845.1"/>
</dbReference>